<proteinExistence type="predicted"/>
<dbReference type="EMBL" id="ML975269">
    <property type="protein sequence ID" value="KAF1836767.1"/>
    <property type="molecule type" value="Genomic_DNA"/>
</dbReference>
<evidence type="ECO:0000256" key="2">
    <source>
        <dbReference type="SAM" id="SignalP"/>
    </source>
</evidence>
<evidence type="ECO:0000256" key="1">
    <source>
        <dbReference type="SAM" id="MobiDB-lite"/>
    </source>
</evidence>
<dbReference type="Proteomes" id="UP000800040">
    <property type="component" value="Unassembled WGS sequence"/>
</dbReference>
<evidence type="ECO:0000313" key="4">
    <source>
        <dbReference type="Proteomes" id="UP000800040"/>
    </source>
</evidence>
<feature type="chain" id="PRO_5025402075" evidence="2">
    <location>
        <begin position="17"/>
        <end position="186"/>
    </location>
</feature>
<accession>A0A6A5KLF4</accession>
<reference evidence="3" key="1">
    <citation type="submission" date="2020-01" db="EMBL/GenBank/DDBJ databases">
        <authorList>
            <consortium name="DOE Joint Genome Institute"/>
            <person name="Haridas S."/>
            <person name="Albert R."/>
            <person name="Binder M."/>
            <person name="Bloem J."/>
            <person name="Labutti K."/>
            <person name="Salamov A."/>
            <person name="Andreopoulos B."/>
            <person name="Baker S.E."/>
            <person name="Barry K."/>
            <person name="Bills G."/>
            <person name="Bluhm B.H."/>
            <person name="Cannon C."/>
            <person name="Castanera R."/>
            <person name="Culley D.E."/>
            <person name="Daum C."/>
            <person name="Ezra D."/>
            <person name="Gonzalez J.B."/>
            <person name="Henrissat B."/>
            <person name="Kuo A."/>
            <person name="Liang C."/>
            <person name="Lipzen A."/>
            <person name="Lutzoni F."/>
            <person name="Magnuson J."/>
            <person name="Mondo S."/>
            <person name="Nolan M."/>
            <person name="Ohm R."/>
            <person name="Pangilinan J."/>
            <person name="Park H.-J."/>
            <person name="Ramirez L."/>
            <person name="Alfaro M."/>
            <person name="Sun H."/>
            <person name="Tritt A."/>
            <person name="Yoshinaga Y."/>
            <person name="Zwiers L.-H."/>
            <person name="Turgeon B.G."/>
            <person name="Goodwin S.B."/>
            <person name="Spatafora J.W."/>
            <person name="Crous P.W."/>
            <person name="Grigoriev I.V."/>
        </authorList>
    </citation>
    <scope>NUCLEOTIDE SEQUENCE</scope>
    <source>
        <strain evidence="3">P77</strain>
    </source>
</reference>
<organism evidence="3 4">
    <name type="scientific">Decorospora gaudefroyi</name>
    <dbReference type="NCBI Taxonomy" id="184978"/>
    <lineage>
        <taxon>Eukaryota</taxon>
        <taxon>Fungi</taxon>
        <taxon>Dikarya</taxon>
        <taxon>Ascomycota</taxon>
        <taxon>Pezizomycotina</taxon>
        <taxon>Dothideomycetes</taxon>
        <taxon>Pleosporomycetidae</taxon>
        <taxon>Pleosporales</taxon>
        <taxon>Pleosporineae</taxon>
        <taxon>Pleosporaceae</taxon>
        <taxon>Decorospora</taxon>
    </lineage>
</organism>
<protein>
    <submittedName>
        <fullName evidence="3">Uncharacterized protein</fullName>
    </submittedName>
</protein>
<name>A0A6A5KLF4_9PLEO</name>
<gene>
    <name evidence="3" type="ORF">BDW02DRAFT_596108</name>
</gene>
<feature type="signal peptide" evidence="2">
    <location>
        <begin position="1"/>
        <end position="16"/>
    </location>
</feature>
<keyword evidence="4" id="KW-1185">Reference proteome</keyword>
<feature type="region of interest" description="Disordered" evidence="1">
    <location>
        <begin position="159"/>
        <end position="186"/>
    </location>
</feature>
<keyword evidence="2" id="KW-0732">Signal</keyword>
<evidence type="ECO:0000313" key="3">
    <source>
        <dbReference type="EMBL" id="KAF1836767.1"/>
    </source>
</evidence>
<dbReference type="AlphaFoldDB" id="A0A6A5KLF4"/>
<sequence>MLAFIAFLQLLDCVSALMSIFFVPAAIIELGWANSAPLRGKATTRLTKKLLKADPPEATNPAPKVLWSSTFALHKLIYRTLSPQISAKERAELLRGNRFAALADSIIDGNPLPIVKEMGLRLPSEERMEAIAALPELWLTRPEEKRKRERRVPVVETLLAPPGRKSKGQKERAARRAARASLAAEA</sequence>